<keyword evidence="2" id="KW-1133">Transmembrane helix</keyword>
<dbReference type="RefSeq" id="XP_046122955.1">
    <property type="nucleotide sequence ID" value="XM_046258210.1"/>
</dbReference>
<evidence type="ECO:0000256" key="2">
    <source>
        <dbReference type="SAM" id="Phobius"/>
    </source>
</evidence>
<dbReference type="GeneID" id="70289113"/>
<proteinExistence type="predicted"/>
<name>A0A9P7ZVX5_9HYPO</name>
<feature type="transmembrane region" description="Helical" evidence="2">
    <location>
        <begin position="21"/>
        <end position="46"/>
    </location>
</feature>
<feature type="transmembrane region" description="Helical" evidence="2">
    <location>
        <begin position="92"/>
        <end position="112"/>
    </location>
</feature>
<evidence type="ECO:0000256" key="1">
    <source>
        <dbReference type="SAM" id="MobiDB-lite"/>
    </source>
</evidence>
<evidence type="ECO:0000313" key="3">
    <source>
        <dbReference type="EMBL" id="KAG9259031.1"/>
    </source>
</evidence>
<feature type="compositionally biased region" description="Basic and acidic residues" evidence="1">
    <location>
        <begin position="186"/>
        <end position="197"/>
    </location>
</feature>
<organism evidence="3 4">
    <name type="scientific">Emericellopsis atlantica</name>
    <dbReference type="NCBI Taxonomy" id="2614577"/>
    <lineage>
        <taxon>Eukaryota</taxon>
        <taxon>Fungi</taxon>
        <taxon>Dikarya</taxon>
        <taxon>Ascomycota</taxon>
        <taxon>Pezizomycotina</taxon>
        <taxon>Sordariomycetes</taxon>
        <taxon>Hypocreomycetidae</taxon>
        <taxon>Hypocreales</taxon>
        <taxon>Bionectriaceae</taxon>
        <taxon>Emericellopsis</taxon>
    </lineage>
</organism>
<keyword evidence="2" id="KW-0472">Membrane</keyword>
<keyword evidence="4" id="KW-1185">Reference proteome</keyword>
<feature type="transmembrane region" description="Helical" evidence="2">
    <location>
        <begin position="52"/>
        <end position="71"/>
    </location>
</feature>
<dbReference type="Proteomes" id="UP000887229">
    <property type="component" value="Unassembled WGS sequence"/>
</dbReference>
<dbReference type="AlphaFoldDB" id="A0A9P7ZVX5"/>
<feature type="region of interest" description="Disordered" evidence="1">
    <location>
        <begin position="174"/>
        <end position="206"/>
    </location>
</feature>
<dbReference type="OrthoDB" id="4940254at2759"/>
<dbReference type="EMBL" id="MU251242">
    <property type="protein sequence ID" value="KAG9259031.1"/>
    <property type="molecule type" value="Genomic_DNA"/>
</dbReference>
<sequence>MDRERTPVHPHHRRHVGPHEMLLASTRTAAYIVDLAALLAMGYYIWRWPSTAGSAVGGLIGCVVAALNDSWEMIAQLDPTLNFPPIKAARVVVHDLLSLAVCVGGLMLLLFMDLRERREAEDPAYDRVSDWDTKRKVVMVAQWLVGAVAIMRLGFVLWIGCICSSERRRIVERRRRRQERRRTRRGPTERDESEARLAEMGIRVSR</sequence>
<gene>
    <name evidence="3" type="ORF">F5Z01DRAFT_22110</name>
</gene>
<feature type="compositionally biased region" description="Basic residues" evidence="1">
    <location>
        <begin position="174"/>
        <end position="185"/>
    </location>
</feature>
<accession>A0A9P7ZVX5</accession>
<evidence type="ECO:0000313" key="4">
    <source>
        <dbReference type="Proteomes" id="UP000887229"/>
    </source>
</evidence>
<feature type="transmembrane region" description="Helical" evidence="2">
    <location>
        <begin position="140"/>
        <end position="165"/>
    </location>
</feature>
<keyword evidence="2" id="KW-0812">Transmembrane</keyword>
<comment type="caution">
    <text evidence="3">The sequence shown here is derived from an EMBL/GenBank/DDBJ whole genome shotgun (WGS) entry which is preliminary data.</text>
</comment>
<reference evidence="3" key="1">
    <citation type="journal article" date="2021" name="IMA Fungus">
        <title>Genomic characterization of three marine fungi, including Emericellopsis atlantica sp. nov. with signatures of a generalist lifestyle and marine biomass degradation.</title>
        <authorList>
            <person name="Hagestad O.C."/>
            <person name="Hou L."/>
            <person name="Andersen J.H."/>
            <person name="Hansen E.H."/>
            <person name="Altermark B."/>
            <person name="Li C."/>
            <person name="Kuhnert E."/>
            <person name="Cox R.J."/>
            <person name="Crous P.W."/>
            <person name="Spatafora J.W."/>
            <person name="Lail K."/>
            <person name="Amirebrahimi M."/>
            <person name="Lipzen A."/>
            <person name="Pangilinan J."/>
            <person name="Andreopoulos W."/>
            <person name="Hayes R.D."/>
            <person name="Ng V."/>
            <person name="Grigoriev I.V."/>
            <person name="Jackson S.A."/>
            <person name="Sutton T.D.S."/>
            <person name="Dobson A.D.W."/>
            <person name="Rama T."/>
        </authorList>
    </citation>
    <scope>NUCLEOTIDE SEQUENCE</scope>
    <source>
        <strain evidence="3">TS7</strain>
    </source>
</reference>
<protein>
    <submittedName>
        <fullName evidence="3">Uncharacterized protein</fullName>
    </submittedName>
</protein>